<gene>
    <name evidence="1" type="ORF">MRB53_005787</name>
</gene>
<comment type="caution">
    <text evidence="1">The sequence shown here is derived from an EMBL/GenBank/DDBJ whole genome shotgun (WGS) entry which is preliminary data.</text>
</comment>
<evidence type="ECO:0000313" key="1">
    <source>
        <dbReference type="EMBL" id="KAJ8644039.1"/>
    </source>
</evidence>
<keyword evidence="2" id="KW-1185">Reference proteome</keyword>
<reference evidence="1 2" key="1">
    <citation type="journal article" date="2022" name="Hortic Res">
        <title>A haplotype resolved chromosomal level avocado genome allows analysis of novel avocado genes.</title>
        <authorList>
            <person name="Nath O."/>
            <person name="Fletcher S.J."/>
            <person name="Hayward A."/>
            <person name="Shaw L.M."/>
            <person name="Masouleh A.K."/>
            <person name="Furtado A."/>
            <person name="Henry R.J."/>
            <person name="Mitter N."/>
        </authorList>
    </citation>
    <scope>NUCLEOTIDE SEQUENCE [LARGE SCALE GENOMIC DNA]</scope>
    <source>
        <strain evidence="2">cv. Hass</strain>
    </source>
</reference>
<organism evidence="1 2">
    <name type="scientific">Persea americana</name>
    <name type="common">Avocado</name>
    <dbReference type="NCBI Taxonomy" id="3435"/>
    <lineage>
        <taxon>Eukaryota</taxon>
        <taxon>Viridiplantae</taxon>
        <taxon>Streptophyta</taxon>
        <taxon>Embryophyta</taxon>
        <taxon>Tracheophyta</taxon>
        <taxon>Spermatophyta</taxon>
        <taxon>Magnoliopsida</taxon>
        <taxon>Magnoliidae</taxon>
        <taxon>Laurales</taxon>
        <taxon>Lauraceae</taxon>
        <taxon>Persea</taxon>
    </lineage>
</organism>
<sequence length="110" mass="12698">MLHLCFKYVDSNPTVRRQFADRTPFQGVGVYCSARHFTKKGNNYRPPHRKNQKKMVSMNPEKGSCKSSKDKSSLSMRSGPCLLQQKTTPEENGKRKRGGSDYENHRRPHD</sequence>
<dbReference type="Proteomes" id="UP001234297">
    <property type="component" value="Chromosome 2"/>
</dbReference>
<name>A0ACC2MFA8_PERAE</name>
<proteinExistence type="predicted"/>
<protein>
    <submittedName>
        <fullName evidence="1">Uncharacterized protein</fullName>
    </submittedName>
</protein>
<evidence type="ECO:0000313" key="2">
    <source>
        <dbReference type="Proteomes" id="UP001234297"/>
    </source>
</evidence>
<dbReference type="EMBL" id="CM056810">
    <property type="protein sequence ID" value="KAJ8644039.1"/>
    <property type="molecule type" value="Genomic_DNA"/>
</dbReference>
<accession>A0ACC2MFA8</accession>